<evidence type="ECO:0000313" key="2">
    <source>
        <dbReference type="EMBL" id="MFC0564686.1"/>
    </source>
</evidence>
<comment type="caution">
    <text evidence="2">The sequence shown here is derived from an EMBL/GenBank/DDBJ whole genome shotgun (WGS) entry which is preliminary data.</text>
</comment>
<organism evidence="2 3">
    <name type="scientific">Plantactinospora siamensis</name>
    <dbReference type="NCBI Taxonomy" id="555372"/>
    <lineage>
        <taxon>Bacteria</taxon>
        <taxon>Bacillati</taxon>
        <taxon>Actinomycetota</taxon>
        <taxon>Actinomycetes</taxon>
        <taxon>Micromonosporales</taxon>
        <taxon>Micromonosporaceae</taxon>
        <taxon>Plantactinospora</taxon>
    </lineage>
</organism>
<keyword evidence="3" id="KW-1185">Reference proteome</keyword>
<feature type="compositionally biased region" description="Basic and acidic residues" evidence="1">
    <location>
        <begin position="35"/>
        <end position="59"/>
    </location>
</feature>
<evidence type="ECO:0000313" key="3">
    <source>
        <dbReference type="Proteomes" id="UP001589894"/>
    </source>
</evidence>
<protein>
    <submittedName>
        <fullName evidence="2">Uncharacterized protein</fullName>
    </submittedName>
</protein>
<gene>
    <name evidence="2" type="ORF">ACFFHU_11140</name>
</gene>
<name>A0ABV6NV85_9ACTN</name>
<dbReference type="Proteomes" id="UP001589894">
    <property type="component" value="Unassembled WGS sequence"/>
</dbReference>
<accession>A0ABV6NV85</accession>
<feature type="region of interest" description="Disordered" evidence="1">
    <location>
        <begin position="1"/>
        <end position="59"/>
    </location>
</feature>
<feature type="compositionally biased region" description="Basic and acidic residues" evidence="1">
    <location>
        <begin position="1"/>
        <end position="19"/>
    </location>
</feature>
<dbReference type="RefSeq" id="WP_377338277.1">
    <property type="nucleotide sequence ID" value="NZ_JBHLUE010000008.1"/>
</dbReference>
<proteinExistence type="predicted"/>
<evidence type="ECO:0000256" key="1">
    <source>
        <dbReference type="SAM" id="MobiDB-lite"/>
    </source>
</evidence>
<dbReference type="EMBL" id="JBHLUE010000008">
    <property type="protein sequence ID" value="MFC0564686.1"/>
    <property type="molecule type" value="Genomic_DNA"/>
</dbReference>
<sequence length="59" mass="6817">MDMRDEPRPSGADAERTVEFDDDGLAPLPDQSTDDTDRGWGERPDSNDDRLYEDRPPHW</sequence>
<reference evidence="2 3" key="1">
    <citation type="submission" date="2024-09" db="EMBL/GenBank/DDBJ databases">
        <authorList>
            <person name="Sun Q."/>
            <person name="Mori K."/>
        </authorList>
    </citation>
    <scope>NUCLEOTIDE SEQUENCE [LARGE SCALE GENOMIC DNA]</scope>
    <source>
        <strain evidence="2 3">TBRC 2205</strain>
    </source>
</reference>